<dbReference type="Pfam" id="PF00160">
    <property type="entry name" value="Pro_isomerase"/>
    <property type="match status" value="1"/>
</dbReference>
<dbReference type="GO" id="GO:0016018">
    <property type="term" value="F:cyclosporin A binding"/>
    <property type="evidence" value="ECO:0007669"/>
    <property type="project" value="TreeGrafter"/>
</dbReference>
<dbReference type="Proteomes" id="UP001165082">
    <property type="component" value="Unassembled WGS sequence"/>
</dbReference>
<keyword evidence="7" id="KW-0697">Rotamase</keyword>
<feature type="region of interest" description="Disordered" evidence="11">
    <location>
        <begin position="467"/>
        <end position="488"/>
    </location>
</feature>
<keyword evidence="5" id="KW-0507">mRNA processing</keyword>
<accession>A0A9W6Z924</accession>
<feature type="region of interest" description="Disordered" evidence="11">
    <location>
        <begin position="336"/>
        <end position="363"/>
    </location>
</feature>
<feature type="compositionally biased region" description="Basic and acidic residues" evidence="11">
    <location>
        <begin position="467"/>
        <end position="477"/>
    </location>
</feature>
<keyword evidence="14" id="KW-1185">Reference proteome</keyword>
<feature type="non-terminal residue" evidence="13">
    <location>
        <position position="1"/>
    </location>
</feature>
<feature type="compositionally biased region" description="Basic and acidic residues" evidence="11">
    <location>
        <begin position="274"/>
        <end position="284"/>
    </location>
</feature>
<dbReference type="InterPro" id="IPR013260">
    <property type="entry name" value="mRNA_splic_SYF2"/>
</dbReference>
<evidence type="ECO:0000313" key="14">
    <source>
        <dbReference type="Proteomes" id="UP001165082"/>
    </source>
</evidence>
<dbReference type="EMBL" id="BRXZ01000588">
    <property type="protein sequence ID" value="GMH47921.1"/>
    <property type="molecule type" value="Genomic_DNA"/>
</dbReference>
<dbReference type="InterPro" id="IPR029000">
    <property type="entry name" value="Cyclophilin-like_dom_sf"/>
</dbReference>
<dbReference type="GO" id="GO:0005681">
    <property type="term" value="C:spliceosomal complex"/>
    <property type="evidence" value="ECO:0007669"/>
    <property type="project" value="UniProtKB-KW"/>
</dbReference>
<name>A0A9W6Z924_9STRA</name>
<keyword evidence="6" id="KW-0747">Spliceosome</keyword>
<dbReference type="PRINTS" id="PR00153">
    <property type="entry name" value="CSAPPISMRASE"/>
</dbReference>
<dbReference type="InterPro" id="IPR002130">
    <property type="entry name" value="Cyclophilin-type_PPIase_dom"/>
</dbReference>
<evidence type="ECO:0000256" key="9">
    <source>
        <dbReference type="ARBA" id="ARBA00023235"/>
    </source>
</evidence>
<dbReference type="Gene3D" id="2.40.100.10">
    <property type="entry name" value="Cyclophilin-like"/>
    <property type="match status" value="1"/>
</dbReference>
<dbReference type="PANTHER" id="PTHR11071:SF561">
    <property type="entry name" value="PEPTIDYL-PROLYL CIS-TRANS ISOMERASE D-RELATED"/>
    <property type="match status" value="1"/>
</dbReference>
<evidence type="ECO:0000256" key="1">
    <source>
        <dbReference type="ARBA" id="ARBA00000971"/>
    </source>
</evidence>
<comment type="caution">
    <text evidence="13">The sequence shown here is derived from an EMBL/GenBank/DDBJ whole genome shotgun (WGS) entry which is preliminary data.</text>
</comment>
<proteinExistence type="inferred from homology"/>
<keyword evidence="8" id="KW-0508">mRNA splicing</keyword>
<evidence type="ECO:0000259" key="12">
    <source>
        <dbReference type="PROSITE" id="PS50072"/>
    </source>
</evidence>
<dbReference type="PROSITE" id="PS50072">
    <property type="entry name" value="CSA_PPIASE_2"/>
    <property type="match status" value="1"/>
</dbReference>
<evidence type="ECO:0000256" key="4">
    <source>
        <dbReference type="ARBA" id="ARBA00013194"/>
    </source>
</evidence>
<feature type="region of interest" description="Disordered" evidence="11">
    <location>
        <begin position="251"/>
        <end position="308"/>
    </location>
</feature>
<dbReference type="GO" id="GO:0003755">
    <property type="term" value="F:peptidyl-prolyl cis-trans isomerase activity"/>
    <property type="evidence" value="ECO:0007669"/>
    <property type="project" value="UniProtKB-KW"/>
</dbReference>
<organism evidence="13 14">
    <name type="scientific">Triparma retinervis</name>
    <dbReference type="NCBI Taxonomy" id="2557542"/>
    <lineage>
        <taxon>Eukaryota</taxon>
        <taxon>Sar</taxon>
        <taxon>Stramenopiles</taxon>
        <taxon>Ochrophyta</taxon>
        <taxon>Bolidophyceae</taxon>
        <taxon>Parmales</taxon>
        <taxon>Triparmaceae</taxon>
        <taxon>Triparma</taxon>
    </lineage>
</organism>
<evidence type="ECO:0000256" key="3">
    <source>
        <dbReference type="ARBA" id="ARBA00010028"/>
    </source>
</evidence>
<dbReference type="Pfam" id="PF08231">
    <property type="entry name" value="SYF2"/>
    <property type="match status" value="1"/>
</dbReference>
<dbReference type="OrthoDB" id="199717at2759"/>
<protein>
    <recommendedName>
        <fullName evidence="4">peptidylprolyl isomerase</fullName>
        <ecNumber evidence="4">5.2.1.8</ecNumber>
    </recommendedName>
</protein>
<evidence type="ECO:0000256" key="5">
    <source>
        <dbReference type="ARBA" id="ARBA00022664"/>
    </source>
</evidence>
<gene>
    <name evidence="13" type="ORF">TrRE_jg12629</name>
</gene>
<dbReference type="SUPFAM" id="SSF50891">
    <property type="entry name" value="Cyclophilin-like"/>
    <property type="match status" value="1"/>
</dbReference>
<feature type="compositionally biased region" description="Acidic residues" evidence="11">
    <location>
        <begin position="164"/>
        <end position="179"/>
    </location>
</feature>
<evidence type="ECO:0000256" key="10">
    <source>
        <dbReference type="ARBA" id="ARBA00023242"/>
    </source>
</evidence>
<evidence type="ECO:0000256" key="7">
    <source>
        <dbReference type="ARBA" id="ARBA00023110"/>
    </source>
</evidence>
<dbReference type="GO" id="GO:0005737">
    <property type="term" value="C:cytoplasm"/>
    <property type="evidence" value="ECO:0007669"/>
    <property type="project" value="TreeGrafter"/>
</dbReference>
<keyword evidence="9" id="KW-0413">Isomerase</keyword>
<keyword evidence="10" id="KW-0539">Nucleus</keyword>
<sequence length="488" mass="54503">MTSLCFLRITSASHPLGTLTISLRPDICPRTCDNFTQLCQREKGYQDSACHRLIKGFMAQMGDYERGDGTGGNSVYGDRFDDENFILKHSSRGVLSMANCGPNTNGSQFFILFSPAPHLDGKHVVFGRVVGEESMRVLDAMERVTTGRGDRPVRDVRIEACGLLEEEGGEGGEGGEEEGEEKKEGGEKNQDEDTKGKKTGQKEVEEEEEEEEEEETADPLLEVDTSKMSKVELRLHKLKLKMNQSRRLNRTEVVEEGLRMTDSGRKEGRKMKKKDREARARERSSLGPASLSTSASDALDAQERREAKDIRRGNFGWEMYNSGTQHRAYEKRMGNMPKDARRDTATYDPASGGGEKGDSASGVARMASELKDRQKISKRRHRAALEGEDVTSINERNKVFNKKIKRVYDNTNFSGLAVTENMEWKATIFSPLDVMLLHDEFGVTSDPLTSAKSKRLHYREEEERYRYKVPGGEDAKNLDSGGGGEGGG</sequence>
<dbReference type="FunFam" id="2.40.100.10:FF:000025">
    <property type="entry name" value="Peptidyl-prolyl cis-trans isomerase CYP19-2"/>
    <property type="match status" value="1"/>
</dbReference>
<feature type="compositionally biased region" description="Basic and acidic residues" evidence="11">
    <location>
        <begin position="180"/>
        <end position="203"/>
    </location>
</feature>
<dbReference type="GO" id="GO:0008380">
    <property type="term" value="P:RNA splicing"/>
    <property type="evidence" value="ECO:0007669"/>
    <property type="project" value="UniProtKB-KW"/>
</dbReference>
<feature type="compositionally biased region" description="Basic and acidic residues" evidence="11">
    <location>
        <begin position="251"/>
        <end position="266"/>
    </location>
</feature>
<comment type="similarity">
    <text evidence="3">Belongs to the SYF2 family.</text>
</comment>
<feature type="compositionally biased region" description="Low complexity" evidence="11">
    <location>
        <begin position="289"/>
        <end position="299"/>
    </location>
</feature>
<evidence type="ECO:0000256" key="6">
    <source>
        <dbReference type="ARBA" id="ARBA00022728"/>
    </source>
</evidence>
<evidence type="ECO:0000256" key="2">
    <source>
        <dbReference type="ARBA" id="ARBA00004123"/>
    </source>
</evidence>
<feature type="compositionally biased region" description="Acidic residues" evidence="11">
    <location>
        <begin position="204"/>
        <end position="217"/>
    </location>
</feature>
<dbReference type="AlphaFoldDB" id="A0A9W6Z924"/>
<evidence type="ECO:0000256" key="8">
    <source>
        <dbReference type="ARBA" id="ARBA00023187"/>
    </source>
</evidence>
<dbReference type="PANTHER" id="PTHR11071">
    <property type="entry name" value="PEPTIDYL-PROLYL CIS-TRANS ISOMERASE"/>
    <property type="match status" value="1"/>
</dbReference>
<evidence type="ECO:0000313" key="13">
    <source>
        <dbReference type="EMBL" id="GMH47921.1"/>
    </source>
</evidence>
<feature type="region of interest" description="Disordered" evidence="11">
    <location>
        <begin position="162"/>
        <end position="225"/>
    </location>
</feature>
<feature type="compositionally biased region" description="Basic and acidic residues" evidence="11">
    <location>
        <begin position="336"/>
        <end position="345"/>
    </location>
</feature>
<dbReference type="GO" id="GO:0006457">
    <property type="term" value="P:protein folding"/>
    <property type="evidence" value="ECO:0007669"/>
    <property type="project" value="TreeGrafter"/>
</dbReference>
<dbReference type="EC" id="5.2.1.8" evidence="4"/>
<comment type="catalytic activity">
    <reaction evidence="1">
        <text>[protein]-peptidylproline (omega=180) = [protein]-peptidylproline (omega=0)</text>
        <dbReference type="Rhea" id="RHEA:16237"/>
        <dbReference type="Rhea" id="RHEA-COMP:10747"/>
        <dbReference type="Rhea" id="RHEA-COMP:10748"/>
        <dbReference type="ChEBI" id="CHEBI:83833"/>
        <dbReference type="ChEBI" id="CHEBI:83834"/>
        <dbReference type="EC" id="5.2.1.8"/>
    </reaction>
</comment>
<feature type="domain" description="PPIase cyclophilin-type" evidence="12">
    <location>
        <begin position="6"/>
        <end position="163"/>
    </location>
</feature>
<evidence type="ECO:0000256" key="11">
    <source>
        <dbReference type="SAM" id="MobiDB-lite"/>
    </source>
</evidence>
<dbReference type="GO" id="GO:0006397">
    <property type="term" value="P:mRNA processing"/>
    <property type="evidence" value="ECO:0007669"/>
    <property type="project" value="UniProtKB-KW"/>
</dbReference>
<reference evidence="13" key="1">
    <citation type="submission" date="2022-07" db="EMBL/GenBank/DDBJ databases">
        <title>Genome analysis of Parmales, a sister group of diatoms, reveals the evolutionary specialization of diatoms from phago-mixotrophs to photoautotrophs.</title>
        <authorList>
            <person name="Ban H."/>
            <person name="Sato S."/>
            <person name="Yoshikawa S."/>
            <person name="Kazumasa Y."/>
            <person name="Nakamura Y."/>
            <person name="Ichinomiya M."/>
            <person name="Saitoh K."/>
            <person name="Sato N."/>
            <person name="Blanc-Mathieu R."/>
            <person name="Endo H."/>
            <person name="Kuwata A."/>
            <person name="Ogata H."/>
        </authorList>
    </citation>
    <scope>NUCLEOTIDE SEQUENCE</scope>
</reference>
<comment type="subcellular location">
    <subcellularLocation>
        <location evidence="2">Nucleus</location>
    </subcellularLocation>
</comment>